<dbReference type="InterPro" id="IPR043502">
    <property type="entry name" value="DNA/RNA_pol_sf"/>
</dbReference>
<evidence type="ECO:0000256" key="1">
    <source>
        <dbReference type="ARBA" id="ARBA00010945"/>
    </source>
</evidence>
<protein>
    <recommendedName>
        <fullName evidence="3">DNA-directed DNA polymerase</fullName>
        <ecNumber evidence="3">2.7.7.7</ecNumber>
    </recommendedName>
</protein>
<evidence type="ECO:0000259" key="8">
    <source>
        <dbReference type="Pfam" id="PF11799"/>
    </source>
</evidence>
<feature type="domain" description="DUF6504" evidence="9">
    <location>
        <begin position="438"/>
        <end position="517"/>
    </location>
</feature>
<evidence type="ECO:0000256" key="5">
    <source>
        <dbReference type="ARBA" id="ARBA00025589"/>
    </source>
</evidence>
<dbReference type="Pfam" id="PF11799">
    <property type="entry name" value="IMS_C"/>
    <property type="match status" value="1"/>
</dbReference>
<evidence type="ECO:0000313" key="10">
    <source>
        <dbReference type="EMBL" id="MEE8658038.1"/>
    </source>
</evidence>
<evidence type="ECO:0000256" key="2">
    <source>
        <dbReference type="ARBA" id="ARBA00011245"/>
    </source>
</evidence>
<dbReference type="Pfam" id="PF00817">
    <property type="entry name" value="IMS"/>
    <property type="match status" value="1"/>
</dbReference>
<name>A0ABU7U038_9PROT</name>
<accession>A0ABU7U038</accession>
<evidence type="ECO:0000259" key="7">
    <source>
        <dbReference type="Pfam" id="PF00817"/>
    </source>
</evidence>
<dbReference type="InterPro" id="IPR017961">
    <property type="entry name" value="DNA_pol_Y-fam_little_finger"/>
</dbReference>
<dbReference type="PANTHER" id="PTHR35369:SF2">
    <property type="entry name" value="BLR3025 PROTEIN"/>
    <property type="match status" value="1"/>
</dbReference>
<evidence type="ECO:0000259" key="9">
    <source>
        <dbReference type="Pfam" id="PF20114"/>
    </source>
</evidence>
<dbReference type="Gene3D" id="3.40.1170.60">
    <property type="match status" value="1"/>
</dbReference>
<keyword evidence="11" id="KW-1185">Reference proteome</keyword>
<dbReference type="EC" id="2.7.7.7" evidence="3"/>
<organism evidence="10 11">
    <name type="scientific">Sorlinia euscelidii</name>
    <dbReference type="NCBI Taxonomy" id="3081148"/>
    <lineage>
        <taxon>Bacteria</taxon>
        <taxon>Pseudomonadati</taxon>
        <taxon>Pseudomonadota</taxon>
        <taxon>Alphaproteobacteria</taxon>
        <taxon>Acetobacterales</taxon>
        <taxon>Acetobacteraceae</taxon>
        <taxon>Sorlinia</taxon>
    </lineage>
</organism>
<evidence type="ECO:0000313" key="11">
    <source>
        <dbReference type="Proteomes" id="UP001312908"/>
    </source>
</evidence>
<dbReference type="InterPro" id="IPR043128">
    <property type="entry name" value="Rev_trsase/Diguanyl_cyclase"/>
</dbReference>
<dbReference type="InterPro" id="IPR050356">
    <property type="entry name" value="SulA_CellDiv_inhibitor"/>
</dbReference>
<comment type="subunit">
    <text evidence="2">Monomer.</text>
</comment>
<sequence length="521" mass="58088">MTRRILHVWFPHWRTDFWRRQQEGGKPTTPSGIALYTYDHHRNIVIAVDQHAQQRGVTPGMTIAQARHLAPGLTIAPATPAQDAAALEDLARWFSWVAPWCAPAPPDGIWIDITGSAHLHGGEASLLQTIQTRMEVSGHHAVRLAISDTTGASYALTHFGAETRHIVPPAGQVAVLDPLPIAALQLEPATLADLNQMGVTRIHALRKMPLAPLVRRFGPQLAHHLNTALGLRDKPLQPLTPTPSLIVRRNLREPIMTAEAIAIAMEVLLMEICPLLQKRGQGVRRLSLICERVDRAAQSVSIVTAEPVNDPAYLLALLKNRIAHIEPGFGIEAMRVHVTEAAPVLQMQHGLLAATSDHQAARYQLFLDHLHNKPGVRAVFRLVPAPSAIPERAQARQDCLSVTSRPGEDFPVFAPRPARLLHPAEPIRLVTADMAIIDNVTQPQDAPPRSFRWHGRTHHIRRAEGPERLHGEWWHANTEYGATRDYWHVEDEQGRGFWLYRRGDGVHHWAGDQSWFVHGLF</sequence>
<dbReference type="Pfam" id="PF20114">
    <property type="entry name" value="DUF6504"/>
    <property type="match status" value="1"/>
</dbReference>
<reference evidence="10 11" key="1">
    <citation type="submission" date="2023-10" db="EMBL/GenBank/DDBJ databases">
        <title>Sorlinia euscelidii gen. nov., sp. nov., an acetic acid bacteria isolated from the gut of Euscelidius variegatus emitter.</title>
        <authorList>
            <person name="Michoud G."/>
            <person name="Marasco R."/>
            <person name="Seferji K."/>
            <person name="Gonella E."/>
            <person name="Garuglieri E."/>
            <person name="Alma A."/>
            <person name="Mapelli F."/>
            <person name="Borin S."/>
            <person name="Daffonchio D."/>
            <person name="Crotti E."/>
        </authorList>
    </citation>
    <scope>NUCLEOTIDE SEQUENCE [LARGE SCALE GENOMIC DNA]</scope>
    <source>
        <strain evidence="10 11">EV16P</strain>
    </source>
</reference>
<dbReference type="EMBL" id="JAWJZY010000001">
    <property type="protein sequence ID" value="MEE8658038.1"/>
    <property type="molecule type" value="Genomic_DNA"/>
</dbReference>
<evidence type="ECO:0000256" key="6">
    <source>
        <dbReference type="ARBA" id="ARBA00049244"/>
    </source>
</evidence>
<comment type="caution">
    <text evidence="10">The sequence shown here is derived from an EMBL/GenBank/DDBJ whole genome shotgun (WGS) entry which is preliminary data.</text>
</comment>
<evidence type="ECO:0000256" key="3">
    <source>
        <dbReference type="ARBA" id="ARBA00012417"/>
    </source>
</evidence>
<comment type="function">
    <text evidence="5">Poorly processive, error-prone DNA polymerase involved in untargeted mutagenesis. Copies undamaged DNA at stalled replication forks, which arise in vivo from mismatched or misaligned primer ends. These misaligned primers can be extended by PolIV. Exhibits no 3'-5' exonuclease (proofreading) activity. May be involved in translesional synthesis, in conjunction with the beta clamp from PolIII.</text>
</comment>
<comment type="catalytic activity">
    <reaction evidence="6">
        <text>DNA(n) + a 2'-deoxyribonucleoside 5'-triphosphate = DNA(n+1) + diphosphate</text>
        <dbReference type="Rhea" id="RHEA:22508"/>
        <dbReference type="Rhea" id="RHEA-COMP:17339"/>
        <dbReference type="Rhea" id="RHEA-COMP:17340"/>
        <dbReference type="ChEBI" id="CHEBI:33019"/>
        <dbReference type="ChEBI" id="CHEBI:61560"/>
        <dbReference type="ChEBI" id="CHEBI:173112"/>
        <dbReference type="EC" id="2.7.7.7"/>
    </reaction>
</comment>
<dbReference type="CDD" id="cd03468">
    <property type="entry name" value="PolY_like"/>
    <property type="match status" value="1"/>
</dbReference>
<dbReference type="SUPFAM" id="SSF56672">
    <property type="entry name" value="DNA/RNA polymerases"/>
    <property type="match status" value="1"/>
</dbReference>
<dbReference type="PANTHER" id="PTHR35369">
    <property type="entry name" value="BLR3025 PROTEIN-RELATED"/>
    <property type="match status" value="1"/>
</dbReference>
<evidence type="ECO:0000256" key="4">
    <source>
        <dbReference type="ARBA" id="ARBA00022763"/>
    </source>
</evidence>
<proteinExistence type="inferred from homology"/>
<dbReference type="Gene3D" id="3.30.70.270">
    <property type="match status" value="1"/>
</dbReference>
<feature type="domain" description="DNA polymerase Y-family little finger" evidence="8">
    <location>
        <begin position="244"/>
        <end position="348"/>
    </location>
</feature>
<dbReference type="InterPro" id="IPR001126">
    <property type="entry name" value="UmuC"/>
</dbReference>
<dbReference type="RefSeq" id="WP_394818986.1">
    <property type="nucleotide sequence ID" value="NZ_JAWJZY010000001.1"/>
</dbReference>
<gene>
    <name evidence="10" type="ORF">DOFOFD_03295</name>
</gene>
<dbReference type="InterPro" id="IPR045443">
    <property type="entry name" value="DUF6504"/>
</dbReference>
<feature type="domain" description="UmuC" evidence="7">
    <location>
        <begin position="41"/>
        <end position="150"/>
    </location>
</feature>
<dbReference type="Proteomes" id="UP001312908">
    <property type="component" value="Unassembled WGS sequence"/>
</dbReference>
<comment type="similarity">
    <text evidence="1">Belongs to the DNA polymerase type-Y family.</text>
</comment>
<keyword evidence="4" id="KW-0227">DNA damage</keyword>